<accession>A0ACB8S7Y4</accession>
<dbReference type="Proteomes" id="UP000814033">
    <property type="component" value="Unassembled WGS sequence"/>
</dbReference>
<comment type="caution">
    <text evidence="1">The sequence shown here is derived from an EMBL/GenBank/DDBJ whole genome shotgun (WGS) entry which is preliminary data.</text>
</comment>
<reference evidence="1" key="1">
    <citation type="submission" date="2021-02" db="EMBL/GenBank/DDBJ databases">
        <authorList>
            <consortium name="DOE Joint Genome Institute"/>
            <person name="Ahrendt S."/>
            <person name="Looney B.P."/>
            <person name="Miyauchi S."/>
            <person name="Morin E."/>
            <person name="Drula E."/>
            <person name="Courty P.E."/>
            <person name="Chicoki N."/>
            <person name="Fauchery L."/>
            <person name="Kohler A."/>
            <person name="Kuo A."/>
            <person name="Labutti K."/>
            <person name="Pangilinan J."/>
            <person name="Lipzen A."/>
            <person name="Riley R."/>
            <person name="Andreopoulos W."/>
            <person name="He G."/>
            <person name="Johnson J."/>
            <person name="Barry K.W."/>
            <person name="Grigoriev I.V."/>
            <person name="Nagy L."/>
            <person name="Hibbett D."/>
            <person name="Henrissat B."/>
            <person name="Matheny P.B."/>
            <person name="Labbe J."/>
            <person name="Martin F."/>
        </authorList>
    </citation>
    <scope>NUCLEOTIDE SEQUENCE</scope>
    <source>
        <strain evidence="1">FP105234-sp</strain>
    </source>
</reference>
<reference evidence="1" key="2">
    <citation type="journal article" date="2022" name="New Phytol.">
        <title>Evolutionary transition to the ectomycorrhizal habit in the genomes of a hyperdiverse lineage of mushroom-forming fungi.</title>
        <authorList>
            <person name="Looney B."/>
            <person name="Miyauchi S."/>
            <person name="Morin E."/>
            <person name="Drula E."/>
            <person name="Courty P.E."/>
            <person name="Kohler A."/>
            <person name="Kuo A."/>
            <person name="LaButti K."/>
            <person name="Pangilinan J."/>
            <person name="Lipzen A."/>
            <person name="Riley R."/>
            <person name="Andreopoulos W."/>
            <person name="He G."/>
            <person name="Johnson J."/>
            <person name="Nolan M."/>
            <person name="Tritt A."/>
            <person name="Barry K.W."/>
            <person name="Grigoriev I.V."/>
            <person name="Nagy L.G."/>
            <person name="Hibbett D."/>
            <person name="Henrissat B."/>
            <person name="Matheny P.B."/>
            <person name="Labbe J."/>
            <person name="Martin F.M."/>
        </authorList>
    </citation>
    <scope>NUCLEOTIDE SEQUENCE</scope>
    <source>
        <strain evidence="1">FP105234-sp</strain>
    </source>
</reference>
<protein>
    <submittedName>
        <fullName evidence="1">Uncharacterized protein</fullName>
    </submittedName>
</protein>
<organism evidence="1 2">
    <name type="scientific">Auriscalpium vulgare</name>
    <dbReference type="NCBI Taxonomy" id="40419"/>
    <lineage>
        <taxon>Eukaryota</taxon>
        <taxon>Fungi</taxon>
        <taxon>Dikarya</taxon>
        <taxon>Basidiomycota</taxon>
        <taxon>Agaricomycotina</taxon>
        <taxon>Agaricomycetes</taxon>
        <taxon>Russulales</taxon>
        <taxon>Auriscalpiaceae</taxon>
        <taxon>Auriscalpium</taxon>
    </lineage>
</organism>
<dbReference type="EMBL" id="MU275845">
    <property type="protein sequence ID" value="KAI0052409.1"/>
    <property type="molecule type" value="Genomic_DNA"/>
</dbReference>
<gene>
    <name evidence="1" type="ORF">FA95DRAFT_1601784</name>
</gene>
<proteinExistence type="predicted"/>
<keyword evidence="2" id="KW-1185">Reference proteome</keyword>
<evidence type="ECO:0000313" key="1">
    <source>
        <dbReference type="EMBL" id="KAI0052409.1"/>
    </source>
</evidence>
<name>A0ACB8S7Y4_9AGAM</name>
<sequence length="167" mass="19500">MTTIPARLARSAAVSTSPSHARQRVLKLYRDWYRGVRRSVVSNSYVLTAYHHTTKQLLFFFFTCCRVLHLKAPEVCILYALNIPASEIRTAIRQRFEKNRYITDPKVVDILIQKSRVEYQETMNCWKQEPHILGILLESRERSPRSFLEKFYEGRDEDAVLPAPVGL</sequence>
<evidence type="ECO:0000313" key="2">
    <source>
        <dbReference type="Proteomes" id="UP000814033"/>
    </source>
</evidence>